<gene>
    <name evidence="1" type="ORF">MC7420_377</name>
</gene>
<proteinExistence type="predicted"/>
<dbReference type="Proteomes" id="UP000003835">
    <property type="component" value="Unassembled WGS sequence"/>
</dbReference>
<evidence type="ECO:0000313" key="2">
    <source>
        <dbReference type="Proteomes" id="UP000003835"/>
    </source>
</evidence>
<evidence type="ECO:0000313" key="1">
    <source>
        <dbReference type="EMBL" id="EDX77240.1"/>
    </source>
</evidence>
<name>B4VKV5_9CYAN</name>
<reference evidence="1 2" key="1">
    <citation type="submission" date="2008-07" db="EMBL/GenBank/DDBJ databases">
        <authorList>
            <person name="Tandeau de Marsac N."/>
            <person name="Ferriera S."/>
            <person name="Johnson J."/>
            <person name="Kravitz S."/>
            <person name="Beeson K."/>
            <person name="Sutton G."/>
            <person name="Rogers Y.-H."/>
            <person name="Friedman R."/>
            <person name="Frazier M."/>
            <person name="Venter J.C."/>
        </authorList>
    </citation>
    <scope>NUCLEOTIDE SEQUENCE [LARGE SCALE GENOMIC DNA]</scope>
    <source>
        <strain evidence="1 2">PCC 7420</strain>
    </source>
</reference>
<dbReference type="HOGENOM" id="CLU_2733055_0_0_3"/>
<dbReference type="EMBL" id="DS989844">
    <property type="protein sequence ID" value="EDX77240.1"/>
    <property type="molecule type" value="Genomic_DNA"/>
</dbReference>
<dbReference type="RefSeq" id="WP_006099354.1">
    <property type="nucleotide sequence ID" value="NZ_DS989844.1"/>
</dbReference>
<sequence>MELLQQVRLTDSPQTNLSHLKYRFTYKISQELEEQMLLIKIFLKLLEDSQGYLSDDQQLEHLQMIQHPNHF</sequence>
<dbReference type="AlphaFoldDB" id="B4VKV5"/>
<protein>
    <submittedName>
        <fullName evidence="1">Uncharacterized protein</fullName>
    </submittedName>
</protein>
<organism evidence="1 2">
    <name type="scientific">Coleofasciculus chthonoplastes PCC 7420</name>
    <dbReference type="NCBI Taxonomy" id="118168"/>
    <lineage>
        <taxon>Bacteria</taxon>
        <taxon>Bacillati</taxon>
        <taxon>Cyanobacteriota</taxon>
        <taxon>Cyanophyceae</taxon>
        <taxon>Coleofasciculales</taxon>
        <taxon>Coleofasciculaceae</taxon>
        <taxon>Coleofasciculus</taxon>
    </lineage>
</organism>
<accession>B4VKV5</accession>
<keyword evidence="2" id="KW-1185">Reference proteome</keyword>